<dbReference type="EMBL" id="NHTK01000066">
    <property type="protein sequence ID" value="PPR08231.1"/>
    <property type="molecule type" value="Genomic_DNA"/>
</dbReference>
<dbReference type="AlphaFoldDB" id="A0A409YYZ9"/>
<feature type="domain" description="Protein kinase" evidence="2">
    <location>
        <begin position="288"/>
        <end position="597"/>
    </location>
</feature>
<comment type="caution">
    <text evidence="3">The sequence shown here is derived from an EMBL/GenBank/DDBJ whole genome shotgun (WGS) entry which is preliminary data.</text>
</comment>
<dbReference type="InterPro" id="IPR040976">
    <property type="entry name" value="Pkinase_fungal"/>
</dbReference>
<keyword evidence="4" id="KW-1185">Reference proteome</keyword>
<gene>
    <name evidence="3" type="ORF">CVT24_001307</name>
</gene>
<reference evidence="3 4" key="1">
    <citation type="journal article" date="2018" name="Evol. Lett.">
        <title>Horizontal gene cluster transfer increased hallucinogenic mushroom diversity.</title>
        <authorList>
            <person name="Reynolds H.T."/>
            <person name="Vijayakumar V."/>
            <person name="Gluck-Thaler E."/>
            <person name="Korotkin H.B."/>
            <person name="Matheny P.B."/>
            <person name="Slot J.C."/>
        </authorList>
    </citation>
    <scope>NUCLEOTIDE SEQUENCE [LARGE SCALE GENOMIC DNA]</scope>
    <source>
        <strain evidence="3 4">2629</strain>
    </source>
</reference>
<dbReference type="InterPro" id="IPR000719">
    <property type="entry name" value="Prot_kinase_dom"/>
</dbReference>
<evidence type="ECO:0000313" key="4">
    <source>
        <dbReference type="Proteomes" id="UP000284842"/>
    </source>
</evidence>
<accession>A0A409YYZ9</accession>
<dbReference type="InterPro" id="IPR008266">
    <property type="entry name" value="Tyr_kinase_AS"/>
</dbReference>
<dbReference type="GO" id="GO:0004672">
    <property type="term" value="F:protein kinase activity"/>
    <property type="evidence" value="ECO:0007669"/>
    <property type="project" value="InterPro"/>
</dbReference>
<dbReference type="InterPro" id="IPR011009">
    <property type="entry name" value="Kinase-like_dom_sf"/>
</dbReference>
<dbReference type="PANTHER" id="PTHR38248:SF2">
    <property type="entry name" value="FUNK1 11"/>
    <property type="match status" value="1"/>
</dbReference>
<dbReference type="PROSITE" id="PS50011">
    <property type="entry name" value="PROTEIN_KINASE_DOM"/>
    <property type="match status" value="1"/>
</dbReference>
<dbReference type="PROSITE" id="PS00109">
    <property type="entry name" value="PROTEIN_KINASE_TYR"/>
    <property type="match status" value="1"/>
</dbReference>
<dbReference type="SUPFAM" id="SSF56112">
    <property type="entry name" value="Protein kinase-like (PK-like)"/>
    <property type="match status" value="1"/>
</dbReference>
<protein>
    <recommendedName>
        <fullName evidence="2">Protein kinase domain-containing protein</fullName>
    </recommendedName>
</protein>
<evidence type="ECO:0000313" key="3">
    <source>
        <dbReference type="EMBL" id="PPR08231.1"/>
    </source>
</evidence>
<evidence type="ECO:0000256" key="1">
    <source>
        <dbReference type="SAM" id="MobiDB-lite"/>
    </source>
</evidence>
<evidence type="ECO:0000259" key="2">
    <source>
        <dbReference type="PROSITE" id="PS50011"/>
    </source>
</evidence>
<dbReference type="Pfam" id="PF17667">
    <property type="entry name" value="Pkinase_fungal"/>
    <property type="match status" value="1"/>
</dbReference>
<feature type="compositionally biased region" description="Polar residues" evidence="1">
    <location>
        <begin position="695"/>
        <end position="713"/>
    </location>
</feature>
<dbReference type="InParanoid" id="A0A409YYZ9"/>
<dbReference type="GO" id="GO:0005524">
    <property type="term" value="F:ATP binding"/>
    <property type="evidence" value="ECO:0007669"/>
    <property type="project" value="InterPro"/>
</dbReference>
<dbReference type="OrthoDB" id="5584477at2759"/>
<feature type="region of interest" description="Disordered" evidence="1">
    <location>
        <begin position="695"/>
        <end position="714"/>
    </location>
</feature>
<organism evidence="3 4">
    <name type="scientific">Panaeolus cyanescens</name>
    <dbReference type="NCBI Taxonomy" id="181874"/>
    <lineage>
        <taxon>Eukaryota</taxon>
        <taxon>Fungi</taxon>
        <taxon>Dikarya</taxon>
        <taxon>Basidiomycota</taxon>
        <taxon>Agaricomycotina</taxon>
        <taxon>Agaricomycetes</taxon>
        <taxon>Agaricomycetidae</taxon>
        <taxon>Agaricales</taxon>
        <taxon>Agaricineae</taxon>
        <taxon>Galeropsidaceae</taxon>
        <taxon>Panaeolus</taxon>
    </lineage>
</organism>
<dbReference type="Gene3D" id="1.10.510.10">
    <property type="entry name" value="Transferase(Phosphotransferase) domain 1"/>
    <property type="match status" value="1"/>
</dbReference>
<feature type="compositionally biased region" description="Basic and acidic residues" evidence="1">
    <location>
        <begin position="767"/>
        <end position="778"/>
    </location>
</feature>
<dbReference type="Proteomes" id="UP000284842">
    <property type="component" value="Unassembled WGS sequence"/>
</dbReference>
<sequence length="778" mass="87504">MPCPGTLVDYSLSSDNTTNLLESLKQHNPIHYLSDSEFAQIINYVDVTNEQIESFLVESPYFLAPSDAHHDSVRWLTVPQHSSYEFQLYEPMDILLKHILVSFGAYGPEKRYLHNKHSRVKDFHDDPIIWEEWTATKMKAVPFLSLIARNEEHFPRTAQRSEDFSYSTCVCPIEIKLDTTTGNQKTADADLAQCAYYAEQIMAAQPGRRAVYMPIITKTAVRLYCFDQAGVFIGPWVNIHQNPDKFIRIILFTLSSPATKIGLHPAFTYLGNELYISVQDVNYRVKEVLYHVPRGDGGPCRVWRADDPSGKECVIKWSWMAEEESVAPEYEILNTLKGLEGVVQIIGHETQQSMIKRRPFFADTKYKGDAVENLIVLTSYGGSLDNFTSPYELLCALRDGIAGHQNMWNAGVLHRDISYKNILLGPPGAKTGNRGVLIDMNRAISIAPTEYLPKANFEIGTPPFQSYNVVRSRLLKESNSPLPSHDYLDDLESFFWVFVWITMSFEAVMNKKPVPQPRNDILNALKSESGTTGVEIRKKILQNKIKVKLHPSYPAAFQTLMDRLRLFFQTNVLRRAKTSHPMRIEDMKGFADKHYRVVLGYFDEAIMVLEKDGAGGAMTGDVGTLKTDGGCEDSTGAEKVRADVDAGDVRGDTGENNPFLKQLPFTVPATLQARGFQPVFGVDPSTWNSSIQRLHTSPTQNAKASEPRVSQHTGDAEILLRPTEKAIPELAQAPAVSPLIAKPHVATGVAVKRKRGLEEKGDIDEELDHKEKRKRDDE</sequence>
<proteinExistence type="predicted"/>
<dbReference type="PANTHER" id="PTHR38248">
    <property type="entry name" value="FUNK1 6"/>
    <property type="match status" value="1"/>
</dbReference>
<name>A0A409YYZ9_9AGAR</name>
<feature type="region of interest" description="Disordered" evidence="1">
    <location>
        <begin position="747"/>
        <end position="778"/>
    </location>
</feature>